<dbReference type="InterPro" id="IPR036028">
    <property type="entry name" value="SH3-like_dom_sf"/>
</dbReference>
<dbReference type="SUPFAM" id="SSF50044">
    <property type="entry name" value="SH3-domain"/>
    <property type="match status" value="1"/>
</dbReference>
<dbReference type="InterPro" id="IPR001452">
    <property type="entry name" value="SH3_domain"/>
</dbReference>
<protein>
    <submittedName>
        <fullName evidence="5">MY15B protein</fullName>
    </submittedName>
</protein>
<evidence type="ECO:0000259" key="4">
    <source>
        <dbReference type="PROSITE" id="PS50002"/>
    </source>
</evidence>
<organism evidence="5 6">
    <name type="scientific">Melanocharis versteri</name>
    <name type="common">Fan-tailed berrypecker</name>
    <dbReference type="NCBI Taxonomy" id="254552"/>
    <lineage>
        <taxon>Eukaryota</taxon>
        <taxon>Metazoa</taxon>
        <taxon>Chordata</taxon>
        <taxon>Craniata</taxon>
        <taxon>Vertebrata</taxon>
        <taxon>Euteleostomi</taxon>
        <taxon>Archelosauria</taxon>
        <taxon>Archosauria</taxon>
        <taxon>Dinosauria</taxon>
        <taxon>Saurischia</taxon>
        <taxon>Theropoda</taxon>
        <taxon>Coelurosauria</taxon>
        <taxon>Aves</taxon>
        <taxon>Neognathae</taxon>
        <taxon>Neoaves</taxon>
        <taxon>Telluraves</taxon>
        <taxon>Australaves</taxon>
        <taxon>Passeriformes</taxon>
        <taxon>Passeroidea</taxon>
        <taxon>Melanocharitidae</taxon>
        <taxon>Melanocharis</taxon>
    </lineage>
</organism>
<evidence type="ECO:0000313" key="5">
    <source>
        <dbReference type="EMBL" id="NXA93998.1"/>
    </source>
</evidence>
<feature type="non-terminal residue" evidence="5">
    <location>
        <position position="1"/>
    </location>
</feature>
<reference evidence="5 6" key="1">
    <citation type="submission" date="2019-09" db="EMBL/GenBank/DDBJ databases">
        <title>Bird 10,000 Genomes (B10K) Project - Family phase.</title>
        <authorList>
            <person name="Zhang G."/>
        </authorList>
    </citation>
    <scope>NUCLEOTIDE SEQUENCE [LARGE SCALE GENOMIC DNA]</scope>
    <source>
        <strain evidence="5">B10K-DU-029-37</strain>
        <tissue evidence="5">Liver</tissue>
    </source>
</reference>
<proteinExistence type="predicted"/>
<dbReference type="EMBL" id="VZTG01007072">
    <property type="protein sequence ID" value="NXA93998.1"/>
    <property type="molecule type" value="Genomic_DNA"/>
</dbReference>
<dbReference type="Pfam" id="PF26570">
    <property type="entry name" value="MYO15"/>
    <property type="match status" value="1"/>
</dbReference>
<evidence type="ECO:0000313" key="6">
    <source>
        <dbReference type="Proteomes" id="UP000538725"/>
    </source>
</evidence>
<dbReference type="Gene3D" id="2.30.29.30">
    <property type="entry name" value="Pleckstrin-homology domain (PH domain)/Phosphotyrosine-binding domain (PTB)"/>
    <property type="match status" value="1"/>
</dbReference>
<feature type="compositionally biased region" description="Pro residues" evidence="3">
    <location>
        <begin position="120"/>
        <end position="133"/>
    </location>
</feature>
<sequence length="416" mass="46414">PKSKKESPVVKPSGPEPRPEPSREIRNIIKMYQSRPAPEPQPFQPVRRVPKPFLKKNDPKNEALTKLGMMSPSPQPPVSSLLSGHFRSSAERACSASSSIKEKQLPLLSIFRPEGAPPASQAPPAPPLPPPMPEDQGRPESPGKNSAVTVAGDDGIKTQLYKLTTSVSFSYIDPAWKIFLRKEVFYPKENFSHPYCLNLLCEQIIRDTFSDSSFRISREEKRKMKDLLMEFRVGNNAQSIQEEGIKKRIVVAARDNWANYFSRLFPVQGEKGSDVQILGVSHRGMRLLKVEKAAGYHPEHLKILCSYCFADVLSVELKGSNSLEFSLKAEQLILHSPKAPCIKAMVELFMQELRQDTNYVVALRSYVVDDKSLLSFKKGDLIELLPMQGVEPGWQFGSTGGRCGLFPTSLVQLAPA</sequence>
<evidence type="ECO:0000256" key="3">
    <source>
        <dbReference type="SAM" id="MobiDB-lite"/>
    </source>
</evidence>
<dbReference type="PANTHER" id="PTHR22692">
    <property type="entry name" value="MYOSIN VII, XV"/>
    <property type="match status" value="1"/>
</dbReference>
<comment type="caution">
    <text evidence="5">The sequence shown here is derived from an EMBL/GenBank/DDBJ whole genome shotgun (WGS) entry which is preliminary data.</text>
</comment>
<dbReference type="Pfam" id="PF07653">
    <property type="entry name" value="SH3_2"/>
    <property type="match status" value="1"/>
</dbReference>
<dbReference type="InterPro" id="IPR011993">
    <property type="entry name" value="PH-like_dom_sf"/>
</dbReference>
<name>A0A7K7ZXN9_9PASE</name>
<dbReference type="Gene3D" id="2.30.30.40">
    <property type="entry name" value="SH3 Domains"/>
    <property type="match status" value="1"/>
</dbReference>
<dbReference type="InterPro" id="IPR051567">
    <property type="entry name" value="Unconventional_Myosin_ATPase"/>
</dbReference>
<dbReference type="InterPro" id="IPR059004">
    <property type="entry name" value="MYO15"/>
</dbReference>
<feature type="domain" description="SH3" evidence="4">
    <location>
        <begin position="355"/>
        <end position="416"/>
    </location>
</feature>
<accession>A0A7K7ZXN9</accession>
<dbReference type="AlphaFoldDB" id="A0A7K7ZXN9"/>
<keyword evidence="6" id="KW-1185">Reference proteome</keyword>
<dbReference type="Proteomes" id="UP000538725">
    <property type="component" value="Unassembled WGS sequence"/>
</dbReference>
<feature type="region of interest" description="Disordered" evidence="3">
    <location>
        <begin position="1"/>
        <end position="80"/>
    </location>
</feature>
<feature type="non-terminal residue" evidence="5">
    <location>
        <position position="416"/>
    </location>
</feature>
<keyword evidence="1 2" id="KW-0728">SH3 domain</keyword>
<evidence type="ECO:0000256" key="1">
    <source>
        <dbReference type="ARBA" id="ARBA00022443"/>
    </source>
</evidence>
<feature type="compositionally biased region" description="Basic and acidic residues" evidence="3">
    <location>
        <begin position="17"/>
        <end position="27"/>
    </location>
</feature>
<dbReference type="PANTHER" id="PTHR22692:SF16">
    <property type="entry name" value="MYOSIN XVB"/>
    <property type="match status" value="1"/>
</dbReference>
<evidence type="ECO:0000256" key="2">
    <source>
        <dbReference type="PROSITE-ProRule" id="PRU00192"/>
    </source>
</evidence>
<dbReference type="PROSITE" id="PS50002">
    <property type="entry name" value="SH3"/>
    <property type="match status" value="1"/>
</dbReference>
<gene>
    <name evidence="5" type="primary">Myo15b</name>
    <name evidence="5" type="ORF">MELVER_R13785</name>
</gene>
<feature type="region of interest" description="Disordered" evidence="3">
    <location>
        <begin position="112"/>
        <end position="151"/>
    </location>
</feature>
<dbReference type="SMART" id="SM00326">
    <property type="entry name" value="SH3"/>
    <property type="match status" value="1"/>
</dbReference>